<organism evidence="1 2">
    <name type="scientific">Moorella mulderi DSM 14980</name>
    <dbReference type="NCBI Taxonomy" id="1122241"/>
    <lineage>
        <taxon>Bacteria</taxon>
        <taxon>Bacillati</taxon>
        <taxon>Bacillota</taxon>
        <taxon>Clostridia</taxon>
        <taxon>Neomoorellales</taxon>
        <taxon>Neomoorellaceae</taxon>
        <taxon>Neomoorella</taxon>
    </lineage>
</organism>
<dbReference type="PATRIC" id="fig|1122241.3.peg.2538"/>
<accession>A0A151AUR7</accession>
<proteinExistence type="predicted"/>
<gene>
    <name evidence="1" type="ORF">MOMUL_23830</name>
</gene>
<dbReference type="OrthoDB" id="573782at2"/>
<keyword evidence="2" id="KW-1185">Reference proteome</keyword>
<dbReference type="Proteomes" id="UP000075670">
    <property type="component" value="Unassembled WGS sequence"/>
</dbReference>
<dbReference type="Pfam" id="PF24694">
    <property type="entry name" value="LNS2_PITM1-3"/>
    <property type="match status" value="1"/>
</dbReference>
<protein>
    <submittedName>
        <fullName evidence="1">LNS2 (Lipin/Ned1/Smp2)</fullName>
    </submittedName>
</protein>
<dbReference type="InterPro" id="IPR023214">
    <property type="entry name" value="HAD_sf"/>
</dbReference>
<reference evidence="1 2" key="1">
    <citation type="submission" date="2016-02" db="EMBL/GenBank/DDBJ databases">
        <title>Genome sequence of Moorella mulderi DSM 14980.</title>
        <authorList>
            <person name="Poehlein A."/>
            <person name="Daniel R."/>
        </authorList>
    </citation>
    <scope>NUCLEOTIDE SEQUENCE [LARGE SCALE GENOMIC DNA]</scope>
    <source>
        <strain evidence="1 2">DSM 14980</strain>
    </source>
</reference>
<evidence type="ECO:0000313" key="1">
    <source>
        <dbReference type="EMBL" id="KYH31312.1"/>
    </source>
</evidence>
<evidence type="ECO:0000313" key="2">
    <source>
        <dbReference type="Proteomes" id="UP000075670"/>
    </source>
</evidence>
<dbReference type="AlphaFoldDB" id="A0A151AUR7"/>
<dbReference type="SUPFAM" id="SSF56784">
    <property type="entry name" value="HAD-like"/>
    <property type="match status" value="1"/>
</dbReference>
<dbReference type="EMBL" id="LTBC01000012">
    <property type="protein sequence ID" value="KYH31312.1"/>
    <property type="molecule type" value="Genomic_DNA"/>
</dbReference>
<dbReference type="Gene3D" id="3.40.50.1000">
    <property type="entry name" value="HAD superfamily/HAD-like"/>
    <property type="match status" value="1"/>
</dbReference>
<comment type="caution">
    <text evidence="1">The sequence shown here is derived from an EMBL/GenBank/DDBJ whole genome shotgun (WGS) entry which is preliminary data.</text>
</comment>
<name>A0A151AUR7_9FIRM</name>
<sequence>MLSRKWMEGPGRMRIGVDICNTIANVNAEILKCYHVSLDVYPFPELPAGFFSTTEGLTLLARAKPLAGAAEVLKNYALHGHEIIYITSRPVIAANITREWLAAHGFPRGSIVFLPRGYKKVFAAHYGIGLFFEDDPVEATGLHETVGQVYMPAWPYNRNVKGRYIQMFTSWKEVVNHADCFSSGYMVL</sequence>
<dbReference type="RefSeq" id="WP_062285137.1">
    <property type="nucleotide sequence ID" value="NZ_LTBC01000012.1"/>
</dbReference>
<dbReference type="InterPro" id="IPR036412">
    <property type="entry name" value="HAD-like_sf"/>
</dbReference>